<organism evidence="2 3">
    <name type="scientific">Delitschia confertaspora ATCC 74209</name>
    <dbReference type="NCBI Taxonomy" id="1513339"/>
    <lineage>
        <taxon>Eukaryota</taxon>
        <taxon>Fungi</taxon>
        <taxon>Dikarya</taxon>
        <taxon>Ascomycota</taxon>
        <taxon>Pezizomycotina</taxon>
        <taxon>Dothideomycetes</taxon>
        <taxon>Pleosporomycetidae</taxon>
        <taxon>Pleosporales</taxon>
        <taxon>Delitschiaceae</taxon>
        <taxon>Delitschia</taxon>
    </lineage>
</organism>
<keyword evidence="3" id="KW-1185">Reference proteome</keyword>
<gene>
    <name evidence="2" type="ORF">GQ43DRAFT_477819</name>
</gene>
<sequence length="151" mass="16954">MNQGTAYSAITFRVRLMPSYLNSKSPEQGVWISVLLDTHHKLCKVVVLNEVFQKLTIAPNRSLILVRAGLPIYTQRPTLSFQSYSTASSHDSEKTRKPLGRGKSPSGHSTILFSNLQWREEAAYHDLYNKSATDMLKNPTLSFKDLSRGLG</sequence>
<accession>A0A9P4MVR3</accession>
<dbReference type="Proteomes" id="UP000799536">
    <property type="component" value="Unassembled WGS sequence"/>
</dbReference>
<dbReference type="EMBL" id="ML993865">
    <property type="protein sequence ID" value="KAF2204966.1"/>
    <property type="molecule type" value="Genomic_DNA"/>
</dbReference>
<protein>
    <submittedName>
        <fullName evidence="2">Uncharacterized protein</fullName>
    </submittedName>
</protein>
<dbReference type="AlphaFoldDB" id="A0A9P4MVR3"/>
<name>A0A9P4MVR3_9PLEO</name>
<evidence type="ECO:0000256" key="1">
    <source>
        <dbReference type="SAM" id="MobiDB-lite"/>
    </source>
</evidence>
<evidence type="ECO:0000313" key="3">
    <source>
        <dbReference type="Proteomes" id="UP000799536"/>
    </source>
</evidence>
<reference evidence="2" key="1">
    <citation type="journal article" date="2020" name="Stud. Mycol.">
        <title>101 Dothideomycetes genomes: a test case for predicting lifestyles and emergence of pathogens.</title>
        <authorList>
            <person name="Haridas S."/>
            <person name="Albert R."/>
            <person name="Binder M."/>
            <person name="Bloem J."/>
            <person name="Labutti K."/>
            <person name="Salamov A."/>
            <person name="Andreopoulos B."/>
            <person name="Baker S."/>
            <person name="Barry K."/>
            <person name="Bills G."/>
            <person name="Bluhm B."/>
            <person name="Cannon C."/>
            <person name="Castanera R."/>
            <person name="Culley D."/>
            <person name="Daum C."/>
            <person name="Ezra D."/>
            <person name="Gonzalez J."/>
            <person name="Henrissat B."/>
            <person name="Kuo A."/>
            <person name="Liang C."/>
            <person name="Lipzen A."/>
            <person name="Lutzoni F."/>
            <person name="Magnuson J."/>
            <person name="Mondo S."/>
            <person name="Nolan M."/>
            <person name="Ohm R."/>
            <person name="Pangilinan J."/>
            <person name="Park H.-J."/>
            <person name="Ramirez L."/>
            <person name="Alfaro M."/>
            <person name="Sun H."/>
            <person name="Tritt A."/>
            <person name="Yoshinaga Y."/>
            <person name="Zwiers L.-H."/>
            <person name="Turgeon B."/>
            <person name="Goodwin S."/>
            <person name="Spatafora J."/>
            <person name="Crous P."/>
            <person name="Grigoriev I."/>
        </authorList>
    </citation>
    <scope>NUCLEOTIDE SEQUENCE</scope>
    <source>
        <strain evidence="2">ATCC 74209</strain>
    </source>
</reference>
<comment type="caution">
    <text evidence="2">The sequence shown here is derived from an EMBL/GenBank/DDBJ whole genome shotgun (WGS) entry which is preliminary data.</text>
</comment>
<feature type="region of interest" description="Disordered" evidence="1">
    <location>
        <begin position="84"/>
        <end position="108"/>
    </location>
</feature>
<proteinExistence type="predicted"/>
<evidence type="ECO:0000313" key="2">
    <source>
        <dbReference type="EMBL" id="KAF2204966.1"/>
    </source>
</evidence>